<reference evidence="2" key="1">
    <citation type="submission" date="2020-08" db="EMBL/GenBank/DDBJ databases">
        <title>Genome sequencing and assembly of the red palm weevil Rhynchophorus ferrugineus.</title>
        <authorList>
            <person name="Dias G.B."/>
            <person name="Bergman C.M."/>
            <person name="Manee M."/>
        </authorList>
    </citation>
    <scope>NUCLEOTIDE SEQUENCE</scope>
    <source>
        <strain evidence="2">AA-2017</strain>
        <tissue evidence="2">Whole larva</tissue>
    </source>
</reference>
<keyword evidence="3" id="KW-1185">Reference proteome</keyword>
<accession>A0A834MN61</accession>
<gene>
    <name evidence="2" type="ORF">GWI33_012000</name>
</gene>
<evidence type="ECO:0000313" key="2">
    <source>
        <dbReference type="EMBL" id="KAF7285149.1"/>
    </source>
</evidence>
<protein>
    <submittedName>
        <fullName evidence="2">Uncharacterized protein</fullName>
    </submittedName>
</protein>
<organism evidence="2 3">
    <name type="scientific">Rhynchophorus ferrugineus</name>
    <name type="common">Red palm weevil</name>
    <name type="synonym">Curculio ferrugineus</name>
    <dbReference type="NCBI Taxonomy" id="354439"/>
    <lineage>
        <taxon>Eukaryota</taxon>
        <taxon>Metazoa</taxon>
        <taxon>Ecdysozoa</taxon>
        <taxon>Arthropoda</taxon>
        <taxon>Hexapoda</taxon>
        <taxon>Insecta</taxon>
        <taxon>Pterygota</taxon>
        <taxon>Neoptera</taxon>
        <taxon>Endopterygota</taxon>
        <taxon>Coleoptera</taxon>
        <taxon>Polyphaga</taxon>
        <taxon>Cucujiformia</taxon>
        <taxon>Curculionidae</taxon>
        <taxon>Dryophthorinae</taxon>
        <taxon>Rhynchophorus</taxon>
    </lineage>
</organism>
<dbReference type="Proteomes" id="UP000625711">
    <property type="component" value="Unassembled WGS sequence"/>
</dbReference>
<dbReference type="EMBL" id="JAACXV010000061">
    <property type="protein sequence ID" value="KAF7285149.1"/>
    <property type="molecule type" value="Genomic_DNA"/>
</dbReference>
<evidence type="ECO:0000256" key="1">
    <source>
        <dbReference type="SAM" id="MobiDB-lite"/>
    </source>
</evidence>
<dbReference type="AlphaFoldDB" id="A0A834MN61"/>
<evidence type="ECO:0000313" key="3">
    <source>
        <dbReference type="Proteomes" id="UP000625711"/>
    </source>
</evidence>
<sequence length="121" mass="14016">MQPRSEMDERIQQKQRKGKGGKNEINTRKKITDRKIVRADFRALKLDGFMLSNRLKYDPSKPKLKHGTLAILKTCHYSFKSDVLTGIQARCVRKDHTVLQSAPLTVNRVNYKGRGSFWKTL</sequence>
<proteinExistence type="predicted"/>
<feature type="region of interest" description="Disordered" evidence="1">
    <location>
        <begin position="1"/>
        <end position="29"/>
    </location>
</feature>
<name>A0A834MN61_RHYFE</name>
<comment type="caution">
    <text evidence="2">The sequence shown here is derived from an EMBL/GenBank/DDBJ whole genome shotgun (WGS) entry which is preliminary data.</text>
</comment>
<feature type="compositionally biased region" description="Basic and acidic residues" evidence="1">
    <location>
        <begin position="1"/>
        <end position="12"/>
    </location>
</feature>